<dbReference type="AlphaFoldDB" id="A0A3A9ZSG2"/>
<dbReference type="GO" id="GO:0046872">
    <property type="term" value="F:metal ion binding"/>
    <property type="evidence" value="ECO:0007669"/>
    <property type="project" value="InterPro"/>
</dbReference>
<name>A0A3A9ZSG2_9ACTN</name>
<comment type="caution">
    <text evidence="3">The sequence shown here is derived from an EMBL/GenBank/DDBJ whole genome shotgun (WGS) entry which is preliminary data.</text>
</comment>
<evidence type="ECO:0000256" key="1">
    <source>
        <dbReference type="SAM" id="MobiDB-lite"/>
    </source>
</evidence>
<dbReference type="InterPro" id="IPR011249">
    <property type="entry name" value="Metalloenz_LuxS/M16"/>
</dbReference>
<dbReference type="OrthoDB" id="3798591at2"/>
<keyword evidence="2" id="KW-0472">Membrane</keyword>
<keyword evidence="2" id="KW-1133">Transmembrane helix</keyword>
<keyword evidence="2" id="KW-0812">Transmembrane</keyword>
<accession>A0A3A9ZSG2</accession>
<dbReference type="EMBL" id="RBAK01000001">
    <property type="protein sequence ID" value="RKN51071.1"/>
    <property type="molecule type" value="Genomic_DNA"/>
</dbReference>
<feature type="compositionally biased region" description="Basic and acidic residues" evidence="1">
    <location>
        <begin position="471"/>
        <end position="491"/>
    </location>
</feature>
<proteinExistence type="predicted"/>
<sequence>MIQHLDVDGVPTLLAPTGGPMRAGLAFRVGTADETLARSGITHLLEHLALAPLGVADYHFNGATAPVLTTFHMQGSEQDIATFLTAVCANLTALPTDRLEVEKEILRTEWSGRGNSIVDSIPLWRHGARDHGLASYPEWGLSALTADDLRQWAARWFTRENAVLWIAGDRIPAGLRLALPAGVRQPVPAASSALPSTPAYFANGSRAVVLDSVVRRSTAASLFAEVLERELFRSLRQEAGLSYQTTAGYDPRGDGYATLRALADALPQKQDAVLGGFVDTLAKLRVGRIEQADLDAAVGKRQDVLGTAEVDAARLPSYAFNVLTGERTLTVEEHQAELKAVTVADLHEVAREVTSTALLMVPDGHRADWAGFTAAPTRSTHAVAGTAYREKEDDGELRVGGEGVSYLGPGGPLTVRYADCAVLLAWPDGARQLIGTDAISMRIEPTMFHLHPDALRMIDAQVPADRRVLMPARDPEHIPQPRSAGRPDRSPARGQRSGATPAKRSWWEIPLMVVSGLVALAIGGPTFLLTLGMFITPTGQDEQWLWGVVVVGWLLTVILALPIVLLRRRRR</sequence>
<evidence type="ECO:0000313" key="4">
    <source>
        <dbReference type="Proteomes" id="UP000281726"/>
    </source>
</evidence>
<organism evidence="3 4">
    <name type="scientific">Micromonospora endolithica</name>
    <dbReference type="NCBI Taxonomy" id="230091"/>
    <lineage>
        <taxon>Bacteria</taxon>
        <taxon>Bacillati</taxon>
        <taxon>Actinomycetota</taxon>
        <taxon>Actinomycetes</taxon>
        <taxon>Micromonosporales</taxon>
        <taxon>Micromonosporaceae</taxon>
        <taxon>Micromonospora</taxon>
    </lineage>
</organism>
<feature type="transmembrane region" description="Helical" evidence="2">
    <location>
        <begin position="511"/>
        <end position="532"/>
    </location>
</feature>
<evidence type="ECO:0000313" key="3">
    <source>
        <dbReference type="EMBL" id="RKN51071.1"/>
    </source>
</evidence>
<protein>
    <submittedName>
        <fullName evidence="3">Insulinase family protein</fullName>
    </submittedName>
</protein>
<dbReference type="RefSeq" id="WP_120725190.1">
    <property type="nucleotide sequence ID" value="NZ_RBAK01000001.1"/>
</dbReference>
<keyword evidence="4" id="KW-1185">Reference proteome</keyword>
<evidence type="ECO:0000256" key="2">
    <source>
        <dbReference type="SAM" id="Phobius"/>
    </source>
</evidence>
<feature type="region of interest" description="Disordered" evidence="1">
    <location>
        <begin position="471"/>
        <end position="501"/>
    </location>
</feature>
<feature type="transmembrane region" description="Helical" evidence="2">
    <location>
        <begin position="544"/>
        <end position="566"/>
    </location>
</feature>
<reference evidence="3 4" key="1">
    <citation type="journal article" date="2004" name="Syst. Appl. Microbiol.">
        <title>Cryptoendolithic actinomycetes from antarctic sandstone rock samples: Micromonospora endolithica sp. nov. and two isolates related to Micromonospora coerulea Jensen 1932.</title>
        <authorList>
            <person name="Hirsch P."/>
            <person name="Mevs U."/>
            <person name="Kroppenstedt R.M."/>
            <person name="Schumann P."/>
            <person name="Stackebrandt E."/>
        </authorList>
    </citation>
    <scope>NUCLEOTIDE SEQUENCE [LARGE SCALE GENOMIC DNA]</scope>
    <source>
        <strain evidence="3 4">JCM 12677</strain>
    </source>
</reference>
<dbReference type="Proteomes" id="UP000281726">
    <property type="component" value="Unassembled WGS sequence"/>
</dbReference>
<gene>
    <name evidence="3" type="ORF">D7223_04965</name>
</gene>
<dbReference type="Gene3D" id="3.30.830.10">
    <property type="entry name" value="Metalloenzyme, LuxS/M16 peptidase-like"/>
    <property type="match status" value="2"/>
</dbReference>
<dbReference type="SUPFAM" id="SSF63411">
    <property type="entry name" value="LuxS/MPP-like metallohydrolase"/>
    <property type="match status" value="2"/>
</dbReference>